<accession>A0A242KLT5</accession>
<dbReference type="AlphaFoldDB" id="A0A242KLT5"/>
<evidence type="ECO:0000313" key="3">
    <source>
        <dbReference type="Proteomes" id="UP000195024"/>
    </source>
</evidence>
<evidence type="ECO:0000259" key="1">
    <source>
        <dbReference type="Pfam" id="PF13751"/>
    </source>
</evidence>
<dbReference type="PANTHER" id="PTHR33408">
    <property type="entry name" value="TRANSPOSASE"/>
    <property type="match status" value="1"/>
</dbReference>
<dbReference type="InterPro" id="IPR025668">
    <property type="entry name" value="Tnp_DDE_dom"/>
</dbReference>
<feature type="non-terminal residue" evidence="2">
    <location>
        <position position="1"/>
    </location>
</feature>
<evidence type="ECO:0000313" key="2">
    <source>
        <dbReference type="EMBL" id="OTP22203.1"/>
    </source>
</evidence>
<reference evidence="2 3" key="1">
    <citation type="submission" date="2017-05" db="EMBL/GenBank/DDBJ databases">
        <title>The Genome Sequence of Enterococcus mundtii 6B1_DIV0119.</title>
        <authorList>
            <consortium name="The Broad Institute Genomics Platform"/>
            <consortium name="The Broad Institute Genomic Center for Infectious Diseases"/>
            <person name="Earl A."/>
            <person name="Manson A."/>
            <person name="Schwartman J."/>
            <person name="Gilmore M."/>
            <person name="Abouelleil A."/>
            <person name="Cao P."/>
            <person name="Chapman S."/>
            <person name="Cusick C."/>
            <person name="Shea T."/>
            <person name="Young S."/>
            <person name="Neafsey D."/>
            <person name="Nusbaum C."/>
            <person name="Birren B."/>
        </authorList>
    </citation>
    <scope>NUCLEOTIDE SEQUENCE [LARGE SCALE GENOMIC DNA]</scope>
    <source>
        <strain evidence="2 3">6B1_DIV0119</strain>
    </source>
</reference>
<comment type="caution">
    <text evidence="2">The sequence shown here is derived from an EMBL/GenBank/DDBJ whole genome shotgun (WGS) entry which is preliminary data.</text>
</comment>
<dbReference type="EMBL" id="NGMS01000006">
    <property type="protein sequence ID" value="OTP22203.1"/>
    <property type="molecule type" value="Genomic_DNA"/>
</dbReference>
<organism evidence="2 3">
    <name type="scientific">Enterococcus mundtii</name>
    <dbReference type="NCBI Taxonomy" id="53346"/>
    <lineage>
        <taxon>Bacteria</taxon>
        <taxon>Bacillati</taxon>
        <taxon>Bacillota</taxon>
        <taxon>Bacilli</taxon>
        <taxon>Lactobacillales</taxon>
        <taxon>Enterococcaceae</taxon>
        <taxon>Enterococcus</taxon>
    </lineage>
</organism>
<sequence>GNVHDSQVAIDLVKQSKTAFPHIKRVSADARYKTPKFVHFLSHLKLYPILPYTAPHGVKGMFCKIDFVYNAYFNCYLSPNDQSLLFSTITRDGYRTYKSNPKYCRSCSLRENCTSSANYQKIVTRQVWADLMDEFEHQRHTVLNRKIYKKRKQTIERIFSDEKRKAWYALDEISRSLKSRHAHDAYVCCHEKN</sequence>
<dbReference type="Pfam" id="PF13751">
    <property type="entry name" value="DDE_Tnp_1_6"/>
    <property type="match status" value="1"/>
</dbReference>
<gene>
    <name evidence="2" type="ORF">A5802_003208</name>
</gene>
<proteinExistence type="predicted"/>
<protein>
    <submittedName>
        <fullName evidence="2">IS4 family transposase</fullName>
    </submittedName>
</protein>
<dbReference type="Proteomes" id="UP000195024">
    <property type="component" value="Unassembled WGS sequence"/>
</dbReference>
<dbReference type="PANTHER" id="PTHR33408:SF2">
    <property type="entry name" value="TRANSPOSASE DDE DOMAIN-CONTAINING PROTEIN"/>
    <property type="match status" value="1"/>
</dbReference>
<feature type="domain" description="Transposase DDE" evidence="1">
    <location>
        <begin position="79"/>
        <end position="166"/>
    </location>
</feature>
<name>A0A242KLT5_ENTMU</name>